<name>A0A0L6U699_9BASI</name>
<dbReference type="EMBL" id="LAVV01015203">
    <property type="protein sequence ID" value="KNZ44054.1"/>
    <property type="molecule type" value="Genomic_DNA"/>
</dbReference>
<proteinExistence type="predicted"/>
<comment type="caution">
    <text evidence="2">The sequence shown here is derived from an EMBL/GenBank/DDBJ whole genome shotgun (WGS) entry which is preliminary data.</text>
</comment>
<accession>A0A0L6U699</accession>
<keyword evidence="1" id="KW-0812">Transmembrane</keyword>
<keyword evidence="3" id="KW-1185">Reference proteome</keyword>
<dbReference type="AlphaFoldDB" id="A0A0L6U699"/>
<protein>
    <submittedName>
        <fullName evidence="2">Uncharacterized protein</fullName>
    </submittedName>
</protein>
<sequence length="530" mass="60933">MWIFIYQVSILKHCKFFQRNLISYYFYYNVVLEGVGFNLRFQWVSLGDFFPFILFISCYFFPCLPLFTLILYDATPFWIIVCHSFLFVVAACYSRVEWYFLKFIGFQCVSAYLIPRKERAPLGSSGQVEMVWVWISRGYLISQLTPRLSRRKSCGRTQSSTSPMGKLGLFFCKISLTKNKKSPSSPIGGMKLCLIYLLEVQLLLMRKIWVIIENVAFIKHFIFYQKLVSCYCLQQQRKKQEQCLSMINMIYCTPPICYSITAMQIRLLLSKDQQQHRSSTHLSTAAAQQLVCSPENWYHINMAMSSELVVGIVASLGCWPNCCQPLHSTSLLNPFSHCCTDHMKADIQATCPTQAQSSPHQRMIPLKLIVSSFSGRRNIQNLHSTRRRRNTFFNFFCKRPSNGALTVHRHTPSLHLYVRDGVISSTRNRTSSYDEATNRTLKNCPVTHLGPRSRAALALMRVTHSETYLPALTPPADCDPLHPASAVTWEPSQSVSSHVPVILLSQSYSSRYIVPRLYCLARTHRPSQFD</sequence>
<feature type="transmembrane region" description="Helical" evidence="1">
    <location>
        <begin position="77"/>
        <end position="96"/>
    </location>
</feature>
<feature type="transmembrane region" description="Helical" evidence="1">
    <location>
        <begin position="49"/>
        <end position="70"/>
    </location>
</feature>
<keyword evidence="1" id="KW-1133">Transmembrane helix</keyword>
<organism evidence="2 3">
    <name type="scientific">Puccinia sorghi</name>
    <dbReference type="NCBI Taxonomy" id="27349"/>
    <lineage>
        <taxon>Eukaryota</taxon>
        <taxon>Fungi</taxon>
        <taxon>Dikarya</taxon>
        <taxon>Basidiomycota</taxon>
        <taxon>Pucciniomycotina</taxon>
        <taxon>Pucciniomycetes</taxon>
        <taxon>Pucciniales</taxon>
        <taxon>Pucciniaceae</taxon>
        <taxon>Puccinia</taxon>
    </lineage>
</organism>
<keyword evidence="1" id="KW-0472">Membrane</keyword>
<dbReference type="VEuPathDB" id="FungiDB:VP01_953g2"/>
<reference evidence="2 3" key="1">
    <citation type="submission" date="2015-08" db="EMBL/GenBank/DDBJ databases">
        <title>Next Generation Sequencing and Analysis of the Genome of Puccinia sorghi L Schw, the Causal Agent of Maize Common Rust.</title>
        <authorList>
            <person name="Rochi L."/>
            <person name="Burguener G."/>
            <person name="Darino M."/>
            <person name="Turjanski A."/>
            <person name="Kreff E."/>
            <person name="Dieguez M.J."/>
            <person name="Sacco F."/>
        </authorList>
    </citation>
    <scope>NUCLEOTIDE SEQUENCE [LARGE SCALE GENOMIC DNA]</scope>
    <source>
        <strain evidence="2 3">RO10H11247</strain>
    </source>
</reference>
<evidence type="ECO:0000256" key="1">
    <source>
        <dbReference type="SAM" id="Phobius"/>
    </source>
</evidence>
<feature type="transmembrane region" description="Helical" evidence="1">
    <location>
        <begin position="21"/>
        <end position="43"/>
    </location>
</feature>
<gene>
    <name evidence="2" type="ORF">VP01_953g2</name>
</gene>
<evidence type="ECO:0000313" key="2">
    <source>
        <dbReference type="EMBL" id="KNZ44054.1"/>
    </source>
</evidence>
<dbReference type="Proteomes" id="UP000037035">
    <property type="component" value="Unassembled WGS sequence"/>
</dbReference>
<evidence type="ECO:0000313" key="3">
    <source>
        <dbReference type="Proteomes" id="UP000037035"/>
    </source>
</evidence>